<dbReference type="Proteomes" id="UP000838756">
    <property type="component" value="Unassembled WGS sequence"/>
</dbReference>
<protein>
    <submittedName>
        <fullName evidence="1">Jg8303 protein</fullName>
    </submittedName>
</protein>
<keyword evidence="2" id="KW-1185">Reference proteome</keyword>
<proteinExistence type="predicted"/>
<sequence length="68" mass="7785">MASIRFSSQVRSGLTLSPCRHPDHYLYSSNDRNKISKTRGAIYLNIVCIHVIERRNVLSNIVDVNVKK</sequence>
<dbReference type="AlphaFoldDB" id="A0A8S4SQP5"/>
<accession>A0A8S4SQP5</accession>
<dbReference type="EMBL" id="CAKXAJ010026538">
    <property type="protein sequence ID" value="CAH2269558.1"/>
    <property type="molecule type" value="Genomic_DNA"/>
</dbReference>
<organism evidence="1 2">
    <name type="scientific">Pararge aegeria aegeria</name>
    <dbReference type="NCBI Taxonomy" id="348720"/>
    <lineage>
        <taxon>Eukaryota</taxon>
        <taxon>Metazoa</taxon>
        <taxon>Ecdysozoa</taxon>
        <taxon>Arthropoda</taxon>
        <taxon>Hexapoda</taxon>
        <taxon>Insecta</taxon>
        <taxon>Pterygota</taxon>
        <taxon>Neoptera</taxon>
        <taxon>Endopterygota</taxon>
        <taxon>Lepidoptera</taxon>
        <taxon>Glossata</taxon>
        <taxon>Ditrysia</taxon>
        <taxon>Papilionoidea</taxon>
        <taxon>Nymphalidae</taxon>
        <taxon>Satyrinae</taxon>
        <taxon>Satyrini</taxon>
        <taxon>Parargina</taxon>
        <taxon>Pararge</taxon>
    </lineage>
</organism>
<reference evidence="1" key="1">
    <citation type="submission" date="2022-03" db="EMBL/GenBank/DDBJ databases">
        <authorList>
            <person name="Lindestad O."/>
        </authorList>
    </citation>
    <scope>NUCLEOTIDE SEQUENCE</scope>
</reference>
<evidence type="ECO:0000313" key="1">
    <source>
        <dbReference type="EMBL" id="CAH2269558.1"/>
    </source>
</evidence>
<comment type="caution">
    <text evidence="1">The sequence shown here is derived from an EMBL/GenBank/DDBJ whole genome shotgun (WGS) entry which is preliminary data.</text>
</comment>
<gene>
    <name evidence="1" type="primary">jg8303</name>
    <name evidence="1" type="ORF">PAEG_LOCUS27765</name>
</gene>
<name>A0A8S4SQP5_9NEOP</name>
<evidence type="ECO:0000313" key="2">
    <source>
        <dbReference type="Proteomes" id="UP000838756"/>
    </source>
</evidence>